<feature type="non-terminal residue" evidence="2">
    <location>
        <position position="1"/>
    </location>
</feature>
<proteinExistence type="predicted"/>
<dbReference type="AlphaFoldDB" id="A0A392R9C2"/>
<reference evidence="2 3" key="1">
    <citation type="journal article" date="2018" name="Front. Plant Sci.">
        <title>Red Clover (Trifolium pratense) and Zigzag Clover (T. medium) - A Picture of Genomic Similarities and Differences.</title>
        <authorList>
            <person name="Dluhosova J."/>
            <person name="Istvanek J."/>
            <person name="Nedelnik J."/>
            <person name="Repkova J."/>
        </authorList>
    </citation>
    <scope>NUCLEOTIDE SEQUENCE [LARGE SCALE GENOMIC DNA]</scope>
    <source>
        <strain evidence="3">cv. 10/8</strain>
        <tissue evidence="2">Leaf</tissue>
    </source>
</reference>
<comment type="caution">
    <text evidence="2">The sequence shown here is derived from an EMBL/GenBank/DDBJ whole genome shotgun (WGS) entry which is preliminary data.</text>
</comment>
<feature type="compositionally biased region" description="Polar residues" evidence="1">
    <location>
        <begin position="1"/>
        <end position="30"/>
    </location>
</feature>
<keyword evidence="3" id="KW-1185">Reference proteome</keyword>
<feature type="region of interest" description="Disordered" evidence="1">
    <location>
        <begin position="1"/>
        <end position="65"/>
    </location>
</feature>
<evidence type="ECO:0000256" key="1">
    <source>
        <dbReference type="SAM" id="MobiDB-lite"/>
    </source>
</evidence>
<dbReference type="Proteomes" id="UP000265520">
    <property type="component" value="Unassembled WGS sequence"/>
</dbReference>
<evidence type="ECO:0000313" key="2">
    <source>
        <dbReference type="EMBL" id="MCI32446.1"/>
    </source>
</evidence>
<sequence>NECGNNTNINESSQHDSQSSKNEMNPQSPKLPNEFGVSGADYGHGYFTLNEPKYDDGSNENDHMNNNRLGNLGLVNQVPMFALWNE</sequence>
<feature type="compositionally biased region" description="Basic and acidic residues" evidence="1">
    <location>
        <begin position="52"/>
        <end position="65"/>
    </location>
</feature>
<evidence type="ECO:0000313" key="3">
    <source>
        <dbReference type="Proteomes" id="UP000265520"/>
    </source>
</evidence>
<accession>A0A392R9C2</accession>
<protein>
    <submittedName>
        <fullName evidence="2">AP2-like ethylene-responsive transcription factor AIL1</fullName>
    </submittedName>
</protein>
<dbReference type="EMBL" id="LXQA010195641">
    <property type="protein sequence ID" value="MCI32446.1"/>
    <property type="molecule type" value="Genomic_DNA"/>
</dbReference>
<organism evidence="2 3">
    <name type="scientific">Trifolium medium</name>
    <dbReference type="NCBI Taxonomy" id="97028"/>
    <lineage>
        <taxon>Eukaryota</taxon>
        <taxon>Viridiplantae</taxon>
        <taxon>Streptophyta</taxon>
        <taxon>Embryophyta</taxon>
        <taxon>Tracheophyta</taxon>
        <taxon>Spermatophyta</taxon>
        <taxon>Magnoliopsida</taxon>
        <taxon>eudicotyledons</taxon>
        <taxon>Gunneridae</taxon>
        <taxon>Pentapetalae</taxon>
        <taxon>rosids</taxon>
        <taxon>fabids</taxon>
        <taxon>Fabales</taxon>
        <taxon>Fabaceae</taxon>
        <taxon>Papilionoideae</taxon>
        <taxon>50 kb inversion clade</taxon>
        <taxon>NPAAA clade</taxon>
        <taxon>Hologalegina</taxon>
        <taxon>IRL clade</taxon>
        <taxon>Trifolieae</taxon>
        <taxon>Trifolium</taxon>
    </lineage>
</organism>
<name>A0A392R9C2_9FABA</name>